<evidence type="ECO:0000256" key="11">
    <source>
        <dbReference type="ARBA" id="ARBA00023204"/>
    </source>
</evidence>
<dbReference type="OrthoDB" id="9767858at2"/>
<keyword evidence="11" id="KW-0234">DNA repair</keyword>
<feature type="domain" description="ATP-dependent DNA ligase family profile" evidence="15">
    <location>
        <begin position="347"/>
        <end position="477"/>
    </location>
</feature>
<dbReference type="Gene3D" id="1.10.3260.10">
    <property type="entry name" value="DNA ligase, ATP-dependent, N-terminal domain"/>
    <property type="match status" value="1"/>
</dbReference>
<dbReference type="GO" id="GO:0006310">
    <property type="term" value="P:DNA recombination"/>
    <property type="evidence" value="ECO:0007669"/>
    <property type="project" value="UniProtKB-KW"/>
</dbReference>
<keyword evidence="4" id="KW-0235">DNA replication</keyword>
<evidence type="ECO:0000313" key="17">
    <source>
        <dbReference type="Proteomes" id="UP000293719"/>
    </source>
</evidence>
<dbReference type="RefSeq" id="WP_131615137.1">
    <property type="nucleotide sequence ID" value="NZ_CP036532.1"/>
</dbReference>
<keyword evidence="12" id="KW-0131">Cell cycle</keyword>
<evidence type="ECO:0000256" key="8">
    <source>
        <dbReference type="ARBA" id="ARBA00022840"/>
    </source>
</evidence>
<dbReference type="InterPro" id="IPR016059">
    <property type="entry name" value="DNA_ligase_ATP-dep_CS"/>
</dbReference>
<dbReference type="CDD" id="cd07972">
    <property type="entry name" value="OBF_DNA_ligase_Arch_LigB"/>
    <property type="match status" value="1"/>
</dbReference>
<dbReference type="InterPro" id="IPR012309">
    <property type="entry name" value="DNA_ligase_ATP-dep_C"/>
</dbReference>
<dbReference type="Proteomes" id="UP000293719">
    <property type="component" value="Chromosome"/>
</dbReference>
<keyword evidence="9" id="KW-0460">Magnesium</keyword>
<keyword evidence="17" id="KW-1185">Reference proteome</keyword>
<dbReference type="GO" id="GO:0003677">
    <property type="term" value="F:DNA binding"/>
    <property type="evidence" value="ECO:0007669"/>
    <property type="project" value="InterPro"/>
</dbReference>
<dbReference type="NCBIfam" id="NF006701">
    <property type="entry name" value="PRK09247.1"/>
    <property type="match status" value="1"/>
</dbReference>
<dbReference type="PANTHER" id="PTHR45674">
    <property type="entry name" value="DNA LIGASE 1/3 FAMILY MEMBER"/>
    <property type="match status" value="1"/>
</dbReference>
<name>A0A4P6UX93_9HYPH</name>
<feature type="region of interest" description="Disordered" evidence="14">
    <location>
        <begin position="95"/>
        <end position="131"/>
    </location>
</feature>
<keyword evidence="5" id="KW-0479">Metal-binding</keyword>
<dbReference type="NCBIfam" id="TIGR04120">
    <property type="entry name" value="DNA_lig_bact"/>
    <property type="match status" value="1"/>
</dbReference>
<reference evidence="16 17" key="1">
    <citation type="journal article" date="2017" name="Int. J. Syst. Evol. Microbiol.">
        <title>Roseitalea porphyridii gen. nov., sp. nov., isolated from a red alga, and reclassification of Hoeflea suaedae Chung et al. 2013 as Pseudohoeflea suaedae gen. nov., comb. nov.</title>
        <authorList>
            <person name="Hyeon J.W."/>
            <person name="Jeong S.E."/>
            <person name="Baek K."/>
            <person name="Jeon C.O."/>
        </authorList>
    </citation>
    <scope>NUCLEOTIDE SEQUENCE [LARGE SCALE GENOMIC DNA]</scope>
    <source>
        <strain evidence="16 17">MA7-20</strain>
    </source>
</reference>
<dbReference type="InterPro" id="IPR012310">
    <property type="entry name" value="DNA_ligase_ATP-dep_cent"/>
</dbReference>
<evidence type="ECO:0000256" key="4">
    <source>
        <dbReference type="ARBA" id="ARBA00022705"/>
    </source>
</evidence>
<evidence type="ECO:0000259" key="15">
    <source>
        <dbReference type="PROSITE" id="PS50160"/>
    </source>
</evidence>
<dbReference type="Gene3D" id="3.30.470.30">
    <property type="entry name" value="DNA ligase/mRNA capping enzyme"/>
    <property type="match status" value="1"/>
</dbReference>
<evidence type="ECO:0000256" key="14">
    <source>
        <dbReference type="SAM" id="MobiDB-lite"/>
    </source>
</evidence>
<keyword evidence="7" id="KW-0227">DNA damage</keyword>
<dbReference type="FunFam" id="2.40.50.140:FF:000228">
    <property type="entry name" value="ATP-dependent DNA ligase"/>
    <property type="match status" value="1"/>
</dbReference>
<dbReference type="GO" id="GO:0006281">
    <property type="term" value="P:DNA repair"/>
    <property type="evidence" value="ECO:0007669"/>
    <property type="project" value="UniProtKB-KW"/>
</dbReference>
<evidence type="ECO:0000256" key="3">
    <source>
        <dbReference type="ARBA" id="ARBA00022618"/>
    </source>
</evidence>
<accession>A0A4P6UX93</accession>
<evidence type="ECO:0000256" key="5">
    <source>
        <dbReference type="ARBA" id="ARBA00022723"/>
    </source>
</evidence>
<keyword evidence="3" id="KW-0132">Cell division</keyword>
<evidence type="ECO:0000256" key="13">
    <source>
        <dbReference type="ARBA" id="ARBA00034003"/>
    </source>
</evidence>
<dbReference type="InterPro" id="IPR026333">
    <property type="entry name" value="ATP_dep_DNA_lig_pp_1105_fam"/>
</dbReference>
<dbReference type="GO" id="GO:0003910">
    <property type="term" value="F:DNA ligase (ATP) activity"/>
    <property type="evidence" value="ECO:0007669"/>
    <property type="project" value="UniProtKB-EC"/>
</dbReference>
<keyword evidence="8" id="KW-0067">ATP-binding</keyword>
<dbReference type="PANTHER" id="PTHR45674:SF13">
    <property type="entry name" value="DNA LIGASE-RELATED"/>
    <property type="match status" value="1"/>
</dbReference>
<dbReference type="GeneID" id="90766014"/>
<evidence type="ECO:0000256" key="6">
    <source>
        <dbReference type="ARBA" id="ARBA00022741"/>
    </source>
</evidence>
<dbReference type="GO" id="GO:0051301">
    <property type="term" value="P:cell division"/>
    <property type="evidence" value="ECO:0007669"/>
    <property type="project" value="UniProtKB-KW"/>
</dbReference>
<dbReference type="EC" id="6.5.1.1" evidence="1"/>
<dbReference type="InterPro" id="IPR012340">
    <property type="entry name" value="NA-bd_OB-fold"/>
</dbReference>
<keyword evidence="10" id="KW-0233">DNA recombination</keyword>
<sequence length="581" mass="64414">MKPFAELLDRLVLTPSRNAKLRLIVDYVAATPDPDRGYAIAAITRDLDIPSVKPAMIRALVEERVDPVLFGYSYDFVGDLAETVSLIWPAPTPHPSPASVGGGTSTSLPAAPDPAPGAERLEGASAQASSLPRLRGRDDGWGLSLGEVVETLQRSSRSDGPRLVERWLDALDPPGRYALLKLITGGMRVGVSSRLIKQALADYGQKDVTEIEELWHGLAIPYTDLFAWLDGAADKPESAAAAPFRPVMLANPTDLDELARYDPADYLAEWKWDGIRVQATAEQGVARIYSRTGDDISHAFPDLLAAMSFDGAIDGELLVGHYQDGAIRVGTFGDLQQRLNRKTVSAKQQAKFPAFVRAYDLLQEGEEDLRALPFADRRARLEQFVADLPADRFDMSALVPFSTWDEIGRMRNAAPEPVIEGLMLKRRDSAYVPGRPKGPWFKYKRDPFLIDAVLMYAQRGHGKRSSFYSDYTFGVWTGAVDDPALVPVGKAYFGFTDAELKQIDKYVRDNTIERFGPVRSVRAEPDHGLVLEIAFEGLNRSARHKSGVAMRFPRIARLRWDKPPHEADRLEALEAMLEDRK</sequence>
<dbReference type="PROSITE" id="PS00697">
    <property type="entry name" value="DNA_LIGASE_A1"/>
    <property type="match status" value="1"/>
</dbReference>
<dbReference type="GO" id="GO:0006260">
    <property type="term" value="P:DNA replication"/>
    <property type="evidence" value="ECO:0007669"/>
    <property type="project" value="UniProtKB-KW"/>
</dbReference>
<dbReference type="CDD" id="cd07897">
    <property type="entry name" value="Adenylation_DNA_ligase_Bac1"/>
    <property type="match status" value="1"/>
</dbReference>
<dbReference type="SUPFAM" id="SSF56091">
    <property type="entry name" value="DNA ligase/mRNA capping enzyme, catalytic domain"/>
    <property type="match status" value="1"/>
</dbReference>
<dbReference type="Pfam" id="PF01068">
    <property type="entry name" value="DNA_ligase_A_M"/>
    <property type="match status" value="1"/>
</dbReference>
<evidence type="ECO:0000256" key="12">
    <source>
        <dbReference type="ARBA" id="ARBA00023306"/>
    </source>
</evidence>
<keyword evidence="6" id="KW-0547">Nucleotide-binding</keyword>
<evidence type="ECO:0000256" key="1">
    <source>
        <dbReference type="ARBA" id="ARBA00012727"/>
    </source>
</evidence>
<dbReference type="Pfam" id="PF04679">
    <property type="entry name" value="DNA_ligase_A_C"/>
    <property type="match status" value="1"/>
</dbReference>
<evidence type="ECO:0000313" key="16">
    <source>
        <dbReference type="EMBL" id="QBK29435.1"/>
    </source>
</evidence>
<keyword evidence="2 16" id="KW-0436">Ligase</keyword>
<dbReference type="InterPro" id="IPR050191">
    <property type="entry name" value="ATP-dep_DNA_ligase"/>
</dbReference>
<evidence type="ECO:0000256" key="9">
    <source>
        <dbReference type="ARBA" id="ARBA00022842"/>
    </source>
</evidence>
<dbReference type="SUPFAM" id="SSF50249">
    <property type="entry name" value="Nucleic acid-binding proteins"/>
    <property type="match status" value="1"/>
</dbReference>
<dbReference type="AlphaFoldDB" id="A0A4P6UX93"/>
<dbReference type="EMBL" id="CP036532">
    <property type="protein sequence ID" value="QBK29435.1"/>
    <property type="molecule type" value="Genomic_DNA"/>
</dbReference>
<proteinExistence type="predicted"/>
<dbReference type="GO" id="GO:0005524">
    <property type="term" value="F:ATP binding"/>
    <property type="evidence" value="ECO:0007669"/>
    <property type="project" value="UniProtKB-KW"/>
</dbReference>
<protein>
    <recommendedName>
        <fullName evidence="1">DNA ligase (ATP)</fullName>
        <ecNumber evidence="1">6.5.1.1</ecNumber>
    </recommendedName>
</protein>
<evidence type="ECO:0000256" key="2">
    <source>
        <dbReference type="ARBA" id="ARBA00022598"/>
    </source>
</evidence>
<dbReference type="Gene3D" id="2.40.50.140">
    <property type="entry name" value="Nucleic acid-binding proteins"/>
    <property type="match status" value="1"/>
</dbReference>
<organism evidence="16 17">
    <name type="scientific">Roseitalea porphyridii</name>
    <dbReference type="NCBI Taxonomy" id="1852022"/>
    <lineage>
        <taxon>Bacteria</taxon>
        <taxon>Pseudomonadati</taxon>
        <taxon>Pseudomonadota</taxon>
        <taxon>Alphaproteobacteria</taxon>
        <taxon>Hyphomicrobiales</taxon>
        <taxon>Ahrensiaceae</taxon>
        <taxon>Roseitalea</taxon>
    </lineage>
</organism>
<dbReference type="KEGG" id="rpod:E0E05_01790"/>
<dbReference type="InterPro" id="IPR036599">
    <property type="entry name" value="DNA_ligase_N_sf"/>
</dbReference>
<evidence type="ECO:0000256" key="10">
    <source>
        <dbReference type="ARBA" id="ARBA00023172"/>
    </source>
</evidence>
<evidence type="ECO:0000256" key="7">
    <source>
        <dbReference type="ARBA" id="ARBA00022763"/>
    </source>
</evidence>
<comment type="catalytic activity">
    <reaction evidence="13">
        <text>ATP + (deoxyribonucleotide)n-3'-hydroxyl + 5'-phospho-(deoxyribonucleotide)m = (deoxyribonucleotide)n+m + AMP + diphosphate.</text>
        <dbReference type="EC" id="6.5.1.1"/>
    </reaction>
</comment>
<dbReference type="GO" id="GO:0046872">
    <property type="term" value="F:metal ion binding"/>
    <property type="evidence" value="ECO:0007669"/>
    <property type="project" value="UniProtKB-KW"/>
</dbReference>
<dbReference type="PROSITE" id="PS50160">
    <property type="entry name" value="DNA_LIGASE_A3"/>
    <property type="match status" value="1"/>
</dbReference>
<gene>
    <name evidence="16" type="ORF">E0E05_01790</name>
</gene>